<dbReference type="AlphaFoldDB" id="A0A2N3G8L0"/>
<dbReference type="Proteomes" id="UP000233654">
    <property type="component" value="Unassembled WGS sequence"/>
</dbReference>
<gene>
    <name evidence="3" type="ORF">CVT63_00090</name>
</gene>
<dbReference type="PANTHER" id="PTHR48090">
    <property type="entry name" value="UNDECAPRENYL-PHOSPHATE 4-DEOXY-4-FORMAMIDO-L-ARABINOSE TRANSFERASE-RELATED"/>
    <property type="match status" value="1"/>
</dbReference>
<dbReference type="SUPFAM" id="SSF53448">
    <property type="entry name" value="Nucleotide-diphospho-sugar transferases"/>
    <property type="match status" value="1"/>
</dbReference>
<sequence>MKLSVIMPTHNEEATIEEVIRRVRAVDLGDVALEVIVVDDASTDSTPSRLAAFEGKENVTVLSHQINRGKGAAIRTGLESVTGDMVIIQDADLEYDPGDYPRLIEPVMTGRADVVYGSRFKGSCENMAFANLVANKILAWTATLLFGKRITDEATCYKVFKTDVLRSFDLQCERFEFCPEVTARALRGGYRLLEVPISYRARTVEAGKKIRASDGIQAVWTLVRFRFKRKRIRKSA</sequence>
<dbReference type="CDD" id="cd04179">
    <property type="entry name" value="DPM_DPG-synthase_like"/>
    <property type="match status" value="1"/>
</dbReference>
<proteinExistence type="inferred from homology"/>
<dbReference type="InterPro" id="IPR029044">
    <property type="entry name" value="Nucleotide-diphossugar_trans"/>
</dbReference>
<evidence type="ECO:0000259" key="2">
    <source>
        <dbReference type="Pfam" id="PF00535"/>
    </source>
</evidence>
<evidence type="ECO:0000313" key="4">
    <source>
        <dbReference type="Proteomes" id="UP000233654"/>
    </source>
</evidence>
<comment type="caution">
    <text evidence="3">The sequence shown here is derived from an EMBL/GenBank/DDBJ whole genome shotgun (WGS) entry which is preliminary data.</text>
</comment>
<evidence type="ECO:0000313" key="3">
    <source>
        <dbReference type="EMBL" id="PKQ28952.1"/>
    </source>
</evidence>
<name>A0A2N3G8L0_9ACTN</name>
<dbReference type="GO" id="GO:0016740">
    <property type="term" value="F:transferase activity"/>
    <property type="evidence" value="ECO:0007669"/>
    <property type="project" value="UniProtKB-KW"/>
</dbReference>
<feature type="domain" description="Glycosyltransferase 2-like" evidence="2">
    <location>
        <begin position="4"/>
        <end position="151"/>
    </location>
</feature>
<organism evidence="3 4">
    <name type="scientific">Candidatus Anoxymicrobium japonicum</name>
    <dbReference type="NCBI Taxonomy" id="2013648"/>
    <lineage>
        <taxon>Bacteria</taxon>
        <taxon>Bacillati</taxon>
        <taxon>Actinomycetota</taxon>
        <taxon>Candidatus Geothermincolia</taxon>
        <taxon>Candidatus Geothermincolales</taxon>
        <taxon>Candidatus Anoxymicrobiaceae</taxon>
        <taxon>Candidatus Anoxymicrobium</taxon>
    </lineage>
</organism>
<keyword evidence="3" id="KW-0808">Transferase</keyword>
<dbReference type="PANTHER" id="PTHR48090:SF7">
    <property type="entry name" value="RFBJ PROTEIN"/>
    <property type="match status" value="1"/>
</dbReference>
<protein>
    <submittedName>
        <fullName evidence="3">Glycosyl transferase</fullName>
    </submittedName>
</protein>
<dbReference type="Pfam" id="PF00535">
    <property type="entry name" value="Glycos_transf_2"/>
    <property type="match status" value="1"/>
</dbReference>
<comment type="similarity">
    <text evidence="1">Belongs to the glycosyltransferase 2 family.</text>
</comment>
<dbReference type="InterPro" id="IPR050256">
    <property type="entry name" value="Glycosyltransferase_2"/>
</dbReference>
<reference evidence="3 4" key="1">
    <citation type="journal article" date="2017" name="ISME J.">
        <title>Potential for microbial H2 and metal transformations associated with novel bacteria and archaea in deep terrestrial subsurface sediments.</title>
        <authorList>
            <person name="Hernsdorf A.W."/>
            <person name="Amano Y."/>
            <person name="Miyakawa K."/>
            <person name="Ise K."/>
            <person name="Suzuki Y."/>
            <person name="Anantharaman K."/>
            <person name="Probst A."/>
            <person name="Burstein D."/>
            <person name="Thomas B.C."/>
            <person name="Banfield J.F."/>
        </authorList>
    </citation>
    <scope>NUCLEOTIDE SEQUENCE [LARGE SCALE GENOMIC DNA]</scope>
    <source>
        <strain evidence="3">HGW-Actinobacteria-3</strain>
    </source>
</reference>
<dbReference type="EMBL" id="PHEX01000001">
    <property type="protein sequence ID" value="PKQ28952.1"/>
    <property type="molecule type" value="Genomic_DNA"/>
</dbReference>
<dbReference type="InterPro" id="IPR001173">
    <property type="entry name" value="Glyco_trans_2-like"/>
</dbReference>
<accession>A0A2N3G8L0</accession>
<dbReference type="Gene3D" id="3.90.550.10">
    <property type="entry name" value="Spore Coat Polysaccharide Biosynthesis Protein SpsA, Chain A"/>
    <property type="match status" value="1"/>
</dbReference>
<evidence type="ECO:0000256" key="1">
    <source>
        <dbReference type="ARBA" id="ARBA00006739"/>
    </source>
</evidence>